<dbReference type="Gene3D" id="2.160.10.10">
    <property type="entry name" value="Hexapeptide repeat proteins"/>
    <property type="match status" value="1"/>
</dbReference>
<evidence type="ECO:0000313" key="2">
    <source>
        <dbReference type="Proteomes" id="UP000253507"/>
    </source>
</evidence>
<sequence>MEAGADARGRVIVQKGARIEAGARVVGPVLVCSGAVISAGALIRDHHTAIGPGCSVGSERRSRAVCSRAAA</sequence>
<name>A0A367E651_9ACTN</name>
<evidence type="ECO:0000313" key="1">
    <source>
        <dbReference type="EMBL" id="RCG13262.1"/>
    </source>
</evidence>
<reference evidence="1 2" key="1">
    <citation type="submission" date="2018-06" db="EMBL/GenBank/DDBJ databases">
        <title>Streptomyces reniochalinae sp. nov. and Streptomyces diacarnus sp. nov. from marine sponges.</title>
        <authorList>
            <person name="Li L."/>
        </authorList>
    </citation>
    <scope>NUCLEOTIDE SEQUENCE [LARGE SCALE GENOMIC DNA]</scope>
    <source>
        <strain evidence="1 2">LHW50302</strain>
    </source>
</reference>
<gene>
    <name evidence="1" type="ORF">DQ392_33710</name>
</gene>
<dbReference type="Proteomes" id="UP000253507">
    <property type="component" value="Unassembled WGS sequence"/>
</dbReference>
<dbReference type="EMBL" id="QOIM01000058">
    <property type="protein sequence ID" value="RCG13262.1"/>
    <property type="molecule type" value="Genomic_DNA"/>
</dbReference>
<dbReference type="AlphaFoldDB" id="A0A367E651"/>
<proteinExistence type="predicted"/>
<evidence type="ECO:0008006" key="3">
    <source>
        <dbReference type="Google" id="ProtNLM"/>
    </source>
</evidence>
<accession>A0A367E651</accession>
<comment type="caution">
    <text evidence="1">The sequence shown here is derived from an EMBL/GenBank/DDBJ whole genome shotgun (WGS) entry which is preliminary data.</text>
</comment>
<dbReference type="SUPFAM" id="SSF51161">
    <property type="entry name" value="Trimeric LpxA-like enzymes"/>
    <property type="match status" value="1"/>
</dbReference>
<keyword evidence="2" id="KW-1185">Reference proteome</keyword>
<organism evidence="1 2">
    <name type="scientific">Streptomyces reniochalinae</name>
    <dbReference type="NCBI Taxonomy" id="2250578"/>
    <lineage>
        <taxon>Bacteria</taxon>
        <taxon>Bacillati</taxon>
        <taxon>Actinomycetota</taxon>
        <taxon>Actinomycetes</taxon>
        <taxon>Kitasatosporales</taxon>
        <taxon>Streptomycetaceae</taxon>
        <taxon>Streptomyces</taxon>
    </lineage>
</organism>
<protein>
    <recommendedName>
        <fullName evidence="3">Transferase</fullName>
    </recommendedName>
</protein>
<dbReference type="InterPro" id="IPR011004">
    <property type="entry name" value="Trimer_LpxA-like_sf"/>
</dbReference>